<reference evidence="7" key="1">
    <citation type="submission" date="2021-06" db="EMBL/GenBank/DDBJ databases">
        <authorList>
            <person name="Kallberg Y."/>
            <person name="Tangrot J."/>
            <person name="Rosling A."/>
        </authorList>
    </citation>
    <scope>NUCLEOTIDE SEQUENCE</scope>
    <source>
        <strain evidence="7">MT106</strain>
    </source>
</reference>
<dbReference type="InterPro" id="IPR011990">
    <property type="entry name" value="TPR-like_helical_dom_sf"/>
</dbReference>
<feature type="compositionally biased region" description="Low complexity" evidence="5">
    <location>
        <begin position="416"/>
        <end position="433"/>
    </location>
</feature>
<evidence type="ECO:0000256" key="3">
    <source>
        <dbReference type="ARBA" id="ARBA00022737"/>
    </source>
</evidence>
<feature type="region of interest" description="Disordered" evidence="5">
    <location>
        <begin position="618"/>
        <end position="648"/>
    </location>
</feature>
<evidence type="ECO:0000259" key="6">
    <source>
        <dbReference type="PROSITE" id="PS50030"/>
    </source>
</evidence>
<dbReference type="InterPro" id="IPR019734">
    <property type="entry name" value="TPR_rpt"/>
</dbReference>
<gene>
    <name evidence="7" type="ORF">AGERDE_LOCUS8208</name>
</gene>
<dbReference type="Pfam" id="PF22562">
    <property type="entry name" value="UBA_7"/>
    <property type="match status" value="1"/>
</dbReference>
<evidence type="ECO:0000256" key="1">
    <source>
        <dbReference type="ARBA" id="ARBA00004496"/>
    </source>
</evidence>
<dbReference type="PROSITE" id="PS50030">
    <property type="entry name" value="UBA"/>
    <property type="match status" value="1"/>
</dbReference>
<evidence type="ECO:0000256" key="2">
    <source>
        <dbReference type="ARBA" id="ARBA00022490"/>
    </source>
</evidence>
<keyword evidence="8" id="KW-1185">Reference proteome</keyword>
<comment type="caution">
    <text evidence="7">The sequence shown here is derived from an EMBL/GenBank/DDBJ whole genome shotgun (WGS) entry which is preliminary data.</text>
</comment>
<feature type="compositionally biased region" description="Low complexity" evidence="5">
    <location>
        <begin position="183"/>
        <end position="199"/>
    </location>
</feature>
<name>A0A9N9G3T5_9GLOM</name>
<dbReference type="GO" id="GO:0005739">
    <property type="term" value="C:mitochondrion"/>
    <property type="evidence" value="ECO:0007669"/>
    <property type="project" value="TreeGrafter"/>
</dbReference>
<protein>
    <submittedName>
        <fullName evidence="7">11059_t:CDS:1</fullName>
    </submittedName>
</protein>
<feature type="region of interest" description="Disordered" evidence="5">
    <location>
        <begin position="499"/>
        <end position="587"/>
    </location>
</feature>
<evidence type="ECO:0000256" key="5">
    <source>
        <dbReference type="SAM" id="MobiDB-lite"/>
    </source>
</evidence>
<dbReference type="Gene3D" id="1.10.287.110">
    <property type="entry name" value="DnaJ domain"/>
    <property type="match status" value="1"/>
</dbReference>
<dbReference type="SMART" id="SM00028">
    <property type="entry name" value="TPR"/>
    <property type="match status" value="3"/>
</dbReference>
<keyword evidence="2" id="KW-0963">Cytoplasm</keyword>
<feature type="domain" description="UBA" evidence="6">
    <location>
        <begin position="302"/>
        <end position="347"/>
    </location>
</feature>
<feature type="compositionally biased region" description="Low complexity" evidence="5">
    <location>
        <begin position="54"/>
        <end position="101"/>
    </location>
</feature>
<dbReference type="SUPFAM" id="SSF46934">
    <property type="entry name" value="UBA-like"/>
    <property type="match status" value="1"/>
</dbReference>
<evidence type="ECO:0000256" key="4">
    <source>
        <dbReference type="ARBA" id="ARBA00022803"/>
    </source>
</evidence>
<keyword evidence="4" id="KW-0802">TPR repeat</keyword>
<evidence type="ECO:0000313" key="7">
    <source>
        <dbReference type="EMBL" id="CAG8582769.1"/>
    </source>
</evidence>
<dbReference type="PANTHER" id="PTHR45984">
    <property type="entry name" value="RNA (RNA) POLYMERASE II ASSOCIATED PROTEIN HOMOLOG"/>
    <property type="match status" value="1"/>
</dbReference>
<dbReference type="InterPro" id="IPR051982">
    <property type="entry name" value="CiliaryAsmbly_MitoImport"/>
</dbReference>
<feature type="region of interest" description="Disordered" evidence="5">
    <location>
        <begin position="260"/>
        <end position="305"/>
    </location>
</feature>
<feature type="compositionally biased region" description="Polar residues" evidence="5">
    <location>
        <begin position="279"/>
        <end position="303"/>
    </location>
</feature>
<dbReference type="InterPro" id="IPR009060">
    <property type="entry name" value="UBA-like_sf"/>
</dbReference>
<dbReference type="InterPro" id="IPR036869">
    <property type="entry name" value="J_dom_sf"/>
</dbReference>
<dbReference type="Proteomes" id="UP000789831">
    <property type="component" value="Unassembled WGS sequence"/>
</dbReference>
<feature type="region of interest" description="Disordered" evidence="5">
    <location>
        <begin position="176"/>
        <end position="199"/>
    </location>
</feature>
<proteinExistence type="predicted"/>
<feature type="compositionally biased region" description="Polar residues" evidence="5">
    <location>
        <begin position="42"/>
        <end position="53"/>
    </location>
</feature>
<feature type="compositionally biased region" description="Low complexity" evidence="5">
    <location>
        <begin position="31"/>
        <end position="40"/>
    </location>
</feature>
<dbReference type="GO" id="GO:0005829">
    <property type="term" value="C:cytosol"/>
    <property type="evidence" value="ECO:0007669"/>
    <property type="project" value="TreeGrafter"/>
</dbReference>
<dbReference type="SUPFAM" id="SSF46565">
    <property type="entry name" value="Chaperone J-domain"/>
    <property type="match status" value="1"/>
</dbReference>
<dbReference type="SUPFAM" id="SSF48452">
    <property type="entry name" value="TPR-like"/>
    <property type="match status" value="1"/>
</dbReference>
<feature type="compositionally biased region" description="Polar residues" evidence="5">
    <location>
        <begin position="401"/>
        <end position="415"/>
    </location>
</feature>
<feature type="region of interest" description="Disordered" evidence="5">
    <location>
        <begin position="31"/>
        <end position="107"/>
    </location>
</feature>
<dbReference type="Gene3D" id="1.25.40.10">
    <property type="entry name" value="Tetratricopeptide repeat domain"/>
    <property type="match status" value="1"/>
</dbReference>
<comment type="subcellular location">
    <subcellularLocation>
        <location evidence="1">Cytoplasm</location>
    </subcellularLocation>
</comment>
<keyword evidence="3" id="KW-0677">Repeat</keyword>
<organism evidence="7 8">
    <name type="scientific">Ambispora gerdemannii</name>
    <dbReference type="NCBI Taxonomy" id="144530"/>
    <lineage>
        <taxon>Eukaryota</taxon>
        <taxon>Fungi</taxon>
        <taxon>Fungi incertae sedis</taxon>
        <taxon>Mucoromycota</taxon>
        <taxon>Glomeromycotina</taxon>
        <taxon>Glomeromycetes</taxon>
        <taxon>Archaeosporales</taxon>
        <taxon>Ambisporaceae</taxon>
        <taxon>Ambispora</taxon>
    </lineage>
</organism>
<dbReference type="Gene3D" id="1.10.8.10">
    <property type="entry name" value="DNA helicase RuvA subunit, C-terminal domain"/>
    <property type="match status" value="1"/>
</dbReference>
<dbReference type="AlphaFoldDB" id="A0A9N9G3T5"/>
<sequence length="970" mass="106728">MDDLNDLIWSSSSSKPATTRLQSATSLNSLRSSNNVSASSGLRASTSTTVTRESNYSSLLSSSPPLTSFIPLQPTKPSNSSNNTTNNKNKVSSQMNNNNRNLFDNLVSFNDSKSTSNINNASNSLSLNEQHDSFGKPRSVQTSTPVASLIEITKKTESQKHGDALFGDILDSSSKNEIPKNHSLNQLRSQSSTSQSSLSTTEHHWDLDFLSGKAIQSSPSSFKPIDNLLDLGIDENIPISAALSTVNVIDDEAHPLGILAEPINRKDSDNSSPPKSSEKAITNQSQENLISSTGSRPLSSNNKDSSKDHLIAQIVDMGFTVNQAETALVATDSGLDLEAAIEILIHQKEAEEQVFDDRKNTKRSSIVSSRRRANTADYRLHEDGDSSEGGGYIANRHQLPKNKNLQIPKSRTYGKSSSDGEGSSDRSTSSVSSFAGQGFHQQKEKLISSASELGLNAFKKASAIYKQSREKVKEALEDFQQTPPASDGRPKWLQNTDLIESDDDDSDKNENPISFSNFKKFQDVYEDSSSEEDKKKPPLIPNTRPGIPSSKLTEIDDSYEKSHKVNSLSKKFSKPDPPSRSTKPITTDLHDSTYARHQQLASQKSKILINTSEATYVSPARRLPPTPAKVPRIHAPSSAPPPSKSPRPVIYATPESMRTSEIHRAKGNELFKLGQFGEAEKYYSLSIDSLPSKHLNLVLLHNNRAAAKLKNGDQRGCAQDSSLALILIDDFNLPPPSGVDINLKEQYLKALYRRASAYEGMEKYDDAKNDYEKLIISFPVDNSKNFNDGLRRCQKALNMLSKGDINKNFESTSLNSQNLLSNNNNHGLKIESSFTQSLSPSTFGAPINSFGFVDPSAVHSTTPFSPSYSTNSEINNSPAVAKLRSQARQQEIEDVEKLRLKDQVDQKIFLWKSGKETNLRALISSLDMVLWDSLGWQKIGLHELVTPSQVKVRYIKAIGKVHPDKVCILL</sequence>
<dbReference type="EMBL" id="CAJVPL010001679">
    <property type="protein sequence ID" value="CAG8582769.1"/>
    <property type="molecule type" value="Genomic_DNA"/>
</dbReference>
<evidence type="ECO:0000313" key="8">
    <source>
        <dbReference type="Proteomes" id="UP000789831"/>
    </source>
</evidence>
<dbReference type="OrthoDB" id="1717591at2759"/>
<feature type="region of interest" description="Disordered" evidence="5">
    <location>
        <begin position="354"/>
        <end position="437"/>
    </location>
</feature>
<dbReference type="GO" id="GO:0006626">
    <property type="term" value="P:protein targeting to mitochondrion"/>
    <property type="evidence" value="ECO:0007669"/>
    <property type="project" value="TreeGrafter"/>
</dbReference>
<dbReference type="InterPro" id="IPR015940">
    <property type="entry name" value="UBA"/>
</dbReference>
<feature type="region of interest" description="Disordered" evidence="5">
    <location>
        <begin position="120"/>
        <end position="144"/>
    </location>
</feature>
<dbReference type="GO" id="GO:0031072">
    <property type="term" value="F:heat shock protein binding"/>
    <property type="evidence" value="ECO:0007669"/>
    <property type="project" value="TreeGrafter"/>
</dbReference>
<dbReference type="PANTHER" id="PTHR45984:SF1">
    <property type="entry name" value="SPAG1 AXONEMAL DYNEIN ASSEMBLY FACTOR"/>
    <property type="match status" value="1"/>
</dbReference>
<accession>A0A9N9G3T5</accession>